<gene>
    <name evidence="1" type="ORF">NCTC11685_04861</name>
</gene>
<organism evidence="1 2">
    <name type="scientific">Klebsiella michiganensis</name>
    <dbReference type="NCBI Taxonomy" id="1134687"/>
    <lineage>
        <taxon>Bacteria</taxon>
        <taxon>Pseudomonadati</taxon>
        <taxon>Pseudomonadota</taxon>
        <taxon>Gammaproteobacteria</taxon>
        <taxon>Enterobacterales</taxon>
        <taxon>Enterobacteriaceae</taxon>
        <taxon>Klebsiella/Raoultella group</taxon>
        <taxon>Klebsiella</taxon>
    </lineage>
</organism>
<proteinExistence type="predicted"/>
<name>A0A7H4PGS0_9ENTR</name>
<dbReference type="EMBL" id="UGMS01000002">
    <property type="protein sequence ID" value="STW71432.1"/>
    <property type="molecule type" value="Genomic_DNA"/>
</dbReference>
<sequence>MRDRSHISNISDAETSGVQCTNSRFATWTRTFDHNFQILDTVFFYGFQRNALLQPELQTEWICENHGNRNHRLLPNPARYPDDR</sequence>
<protein>
    <submittedName>
        <fullName evidence="1">Uncharacterized protein</fullName>
    </submittedName>
</protein>
<comment type="caution">
    <text evidence="1">The sequence shown here is derived from an EMBL/GenBank/DDBJ whole genome shotgun (WGS) entry which is preliminary data.</text>
</comment>
<evidence type="ECO:0000313" key="1">
    <source>
        <dbReference type="EMBL" id="STW71432.1"/>
    </source>
</evidence>
<dbReference type="Proteomes" id="UP000254863">
    <property type="component" value="Unassembled WGS sequence"/>
</dbReference>
<reference evidence="1 2" key="1">
    <citation type="submission" date="2018-06" db="EMBL/GenBank/DDBJ databases">
        <authorList>
            <consortium name="Pathogen Informatics"/>
            <person name="Doyle S."/>
        </authorList>
    </citation>
    <scope>NUCLEOTIDE SEQUENCE [LARGE SCALE GENOMIC DNA]</scope>
    <source>
        <strain evidence="1 2">NCTC11685</strain>
    </source>
</reference>
<dbReference type="AlphaFoldDB" id="A0A7H4PGS0"/>
<accession>A0A7H4PGS0</accession>
<evidence type="ECO:0000313" key="2">
    <source>
        <dbReference type="Proteomes" id="UP000254863"/>
    </source>
</evidence>